<feature type="transmembrane region" description="Helical" evidence="2">
    <location>
        <begin position="313"/>
        <end position="335"/>
    </location>
</feature>
<evidence type="ECO:0008006" key="5">
    <source>
        <dbReference type="Google" id="ProtNLM"/>
    </source>
</evidence>
<keyword evidence="2" id="KW-1133">Transmembrane helix</keyword>
<dbReference type="SUPFAM" id="SSF90112">
    <property type="entry name" value="Neurotransmitter-gated ion-channel transmembrane pore"/>
    <property type="match status" value="1"/>
</dbReference>
<organism evidence="3 4">
    <name type="scientific">Prorocentrum cordatum</name>
    <dbReference type="NCBI Taxonomy" id="2364126"/>
    <lineage>
        <taxon>Eukaryota</taxon>
        <taxon>Sar</taxon>
        <taxon>Alveolata</taxon>
        <taxon>Dinophyceae</taxon>
        <taxon>Prorocentrales</taxon>
        <taxon>Prorocentraceae</taxon>
        <taxon>Prorocentrum</taxon>
    </lineage>
</organism>
<dbReference type="InterPro" id="IPR006201">
    <property type="entry name" value="Neur_channel"/>
</dbReference>
<dbReference type="PANTHER" id="PTHR18945">
    <property type="entry name" value="NEUROTRANSMITTER GATED ION CHANNEL"/>
    <property type="match status" value="1"/>
</dbReference>
<evidence type="ECO:0000256" key="2">
    <source>
        <dbReference type="SAM" id="Phobius"/>
    </source>
</evidence>
<dbReference type="SUPFAM" id="SSF63712">
    <property type="entry name" value="Nicotinic receptor ligand binding domain-like"/>
    <property type="match status" value="1"/>
</dbReference>
<comment type="subcellular location">
    <subcellularLocation>
        <location evidence="1">Membrane</location>
        <topology evidence="1">Multi-pass membrane protein</topology>
    </subcellularLocation>
</comment>
<protein>
    <recommendedName>
        <fullName evidence="5">Neurotransmitter-gated ion-channel ligand-binding domain-containing protein</fullName>
    </recommendedName>
</protein>
<dbReference type="Gene3D" id="1.20.58.390">
    <property type="entry name" value="Neurotransmitter-gated ion-channel transmembrane domain"/>
    <property type="match status" value="1"/>
</dbReference>
<dbReference type="Gene3D" id="2.70.170.10">
    <property type="entry name" value="Neurotransmitter-gated ion-channel ligand-binding domain"/>
    <property type="match status" value="1"/>
</dbReference>
<dbReference type="EMBL" id="CAUYUJ010021415">
    <property type="protein sequence ID" value="CAK0904563.1"/>
    <property type="molecule type" value="Genomic_DNA"/>
</dbReference>
<dbReference type="InterPro" id="IPR036719">
    <property type="entry name" value="Neuro-gated_channel_TM_sf"/>
</dbReference>
<reference evidence="3" key="1">
    <citation type="submission" date="2023-10" db="EMBL/GenBank/DDBJ databases">
        <authorList>
            <person name="Chen Y."/>
            <person name="Shah S."/>
            <person name="Dougan E. K."/>
            <person name="Thang M."/>
            <person name="Chan C."/>
        </authorList>
    </citation>
    <scope>NUCLEOTIDE SEQUENCE [LARGE SCALE GENOMIC DNA]</scope>
</reference>
<evidence type="ECO:0000313" key="3">
    <source>
        <dbReference type="EMBL" id="CAK0904563.1"/>
    </source>
</evidence>
<gene>
    <name evidence="3" type="ORF">PCOR1329_LOCUS80530</name>
</gene>
<comment type="caution">
    <text evidence="3">The sequence shown here is derived from an EMBL/GenBank/DDBJ whole genome shotgun (WGS) entry which is preliminary data.</text>
</comment>
<dbReference type="InterPro" id="IPR036734">
    <property type="entry name" value="Neur_chan_lig-bd_sf"/>
</dbReference>
<keyword evidence="2" id="KW-0812">Transmembrane</keyword>
<evidence type="ECO:0000313" key="4">
    <source>
        <dbReference type="Proteomes" id="UP001189429"/>
    </source>
</evidence>
<name>A0ABN9XWQ3_9DINO</name>
<feature type="transmembrane region" description="Helical" evidence="2">
    <location>
        <begin position="276"/>
        <end position="293"/>
    </location>
</feature>
<accession>A0ABN9XWQ3</accession>
<proteinExistence type="predicted"/>
<keyword evidence="2" id="KW-0472">Membrane</keyword>
<dbReference type="Proteomes" id="UP001189429">
    <property type="component" value="Unassembled WGS sequence"/>
</dbReference>
<keyword evidence="4" id="KW-1185">Reference proteome</keyword>
<dbReference type="InterPro" id="IPR038050">
    <property type="entry name" value="Neuro_actylchol_rec"/>
</dbReference>
<feature type="transmembrane region" description="Helical" evidence="2">
    <location>
        <begin position="249"/>
        <end position="270"/>
    </location>
</feature>
<evidence type="ECO:0000256" key="1">
    <source>
        <dbReference type="ARBA" id="ARBA00004141"/>
    </source>
</evidence>
<sequence>MAPARNGGEILRLPGVISVGDESDAATEATKEVRVRLTVCDVPEITISASRFSCNFFLEASWLDESMKDEDALDVGEWAPQFPVKGQSTHGRWIPMLHFYNVLELKDKEDWYVVYKRDREGMELLPTPVVCYRMRATGVFRERFELYEFPFDSQDLQIQIVSLHPCVDLLAQEEHLSGKMNIVLKMNHTDEYACVAPGDDKDRFTLYDEYIIQNFVREENERTLADHSTTRKTYPLLTLYLKVTRRPGFYLWQVYFPMWMLVVLAFSVLLLPVNDFGNRLSYLSTLLLAAIAYKNWIGDALPKCSYLTFLDKYVLFSIGVIFVTTIESAIVFWLWKHMSGPEDFAPEDFTKED</sequence>